<dbReference type="AlphaFoldDB" id="A0AA36NG78"/>
<accession>A0AA36NG78</accession>
<evidence type="ECO:0000313" key="1">
    <source>
        <dbReference type="EMBL" id="CAJ1405862.1"/>
    </source>
</evidence>
<organism evidence="1 2">
    <name type="scientific">Effrenium voratum</name>
    <dbReference type="NCBI Taxonomy" id="2562239"/>
    <lineage>
        <taxon>Eukaryota</taxon>
        <taxon>Sar</taxon>
        <taxon>Alveolata</taxon>
        <taxon>Dinophyceae</taxon>
        <taxon>Suessiales</taxon>
        <taxon>Symbiodiniaceae</taxon>
        <taxon>Effrenium</taxon>
    </lineage>
</organism>
<keyword evidence="2" id="KW-1185">Reference proteome</keyword>
<protein>
    <submittedName>
        <fullName evidence="1">Uncharacterized protein</fullName>
    </submittedName>
</protein>
<evidence type="ECO:0000313" key="2">
    <source>
        <dbReference type="Proteomes" id="UP001178507"/>
    </source>
</evidence>
<reference evidence="1" key="1">
    <citation type="submission" date="2023-08" db="EMBL/GenBank/DDBJ databases">
        <authorList>
            <person name="Chen Y."/>
            <person name="Shah S."/>
            <person name="Dougan E. K."/>
            <person name="Thang M."/>
            <person name="Chan C."/>
        </authorList>
    </citation>
    <scope>NUCLEOTIDE SEQUENCE</scope>
</reference>
<sequence>MQARSVKEAAPPEVVQRRLEQHTSPAQIIQHRGETLVEEHLKQEFVDIPVITEEVRYLDVPDIREVEKIEEVPQVVPVPFEHLVEEIVKVPRIMKEERVIQRPVEVLVDVPVPQIVEEAAAGSSRGRQPGPR</sequence>
<comment type="caution">
    <text evidence="1">The sequence shown here is derived from an EMBL/GenBank/DDBJ whole genome shotgun (WGS) entry which is preliminary data.</text>
</comment>
<gene>
    <name evidence="1" type="ORF">EVOR1521_LOCUS27971</name>
</gene>
<dbReference type="Proteomes" id="UP001178507">
    <property type="component" value="Unassembled WGS sequence"/>
</dbReference>
<proteinExistence type="predicted"/>
<dbReference type="EMBL" id="CAUJNA010003605">
    <property type="protein sequence ID" value="CAJ1405862.1"/>
    <property type="molecule type" value="Genomic_DNA"/>
</dbReference>
<name>A0AA36NG78_9DINO</name>